<dbReference type="InterPro" id="IPR036291">
    <property type="entry name" value="NAD(P)-bd_dom_sf"/>
</dbReference>
<gene>
    <name evidence="4" type="ORF">Rhe02_46620</name>
</gene>
<evidence type="ECO:0000256" key="3">
    <source>
        <dbReference type="RuleBase" id="RU000363"/>
    </source>
</evidence>
<keyword evidence="5" id="KW-1185">Reference proteome</keyword>
<reference evidence="4" key="1">
    <citation type="submission" date="2021-01" db="EMBL/GenBank/DDBJ databases">
        <title>Whole genome shotgun sequence of Rhizocola hellebori NBRC 109834.</title>
        <authorList>
            <person name="Komaki H."/>
            <person name="Tamura T."/>
        </authorList>
    </citation>
    <scope>NUCLEOTIDE SEQUENCE</scope>
    <source>
        <strain evidence="4">NBRC 109834</strain>
    </source>
</reference>
<dbReference type="PANTHER" id="PTHR44196:SF1">
    <property type="entry name" value="DEHYDROGENASE_REDUCTASE SDR FAMILY MEMBER 7B"/>
    <property type="match status" value="1"/>
</dbReference>
<dbReference type="Proteomes" id="UP000612899">
    <property type="component" value="Unassembled WGS sequence"/>
</dbReference>
<proteinExistence type="inferred from homology"/>
<dbReference type="InterPro" id="IPR002347">
    <property type="entry name" value="SDR_fam"/>
</dbReference>
<evidence type="ECO:0000313" key="5">
    <source>
        <dbReference type="Proteomes" id="UP000612899"/>
    </source>
</evidence>
<dbReference type="InterPro" id="IPR020904">
    <property type="entry name" value="Sc_DH/Rdtase_CS"/>
</dbReference>
<dbReference type="Gene3D" id="3.40.50.720">
    <property type="entry name" value="NAD(P)-binding Rossmann-like Domain"/>
    <property type="match status" value="1"/>
</dbReference>
<dbReference type="GO" id="GO:0016020">
    <property type="term" value="C:membrane"/>
    <property type="evidence" value="ECO:0007669"/>
    <property type="project" value="TreeGrafter"/>
</dbReference>
<evidence type="ECO:0000256" key="1">
    <source>
        <dbReference type="ARBA" id="ARBA00006484"/>
    </source>
</evidence>
<comment type="similarity">
    <text evidence="1 3">Belongs to the short-chain dehydrogenases/reductases (SDR) family.</text>
</comment>
<name>A0A8J3VHK4_9ACTN</name>
<dbReference type="RefSeq" id="WP_203910406.1">
    <property type="nucleotide sequence ID" value="NZ_BONY01000028.1"/>
</dbReference>
<dbReference type="GO" id="GO:0016491">
    <property type="term" value="F:oxidoreductase activity"/>
    <property type="evidence" value="ECO:0007669"/>
    <property type="project" value="UniProtKB-KW"/>
</dbReference>
<evidence type="ECO:0000256" key="2">
    <source>
        <dbReference type="ARBA" id="ARBA00023002"/>
    </source>
</evidence>
<dbReference type="EMBL" id="BONY01000028">
    <property type="protein sequence ID" value="GIH06595.1"/>
    <property type="molecule type" value="Genomic_DNA"/>
</dbReference>
<dbReference type="CDD" id="cd05233">
    <property type="entry name" value="SDR_c"/>
    <property type="match status" value="1"/>
</dbReference>
<organism evidence="4 5">
    <name type="scientific">Rhizocola hellebori</name>
    <dbReference type="NCBI Taxonomy" id="1392758"/>
    <lineage>
        <taxon>Bacteria</taxon>
        <taxon>Bacillati</taxon>
        <taxon>Actinomycetota</taxon>
        <taxon>Actinomycetes</taxon>
        <taxon>Micromonosporales</taxon>
        <taxon>Micromonosporaceae</taxon>
        <taxon>Rhizocola</taxon>
    </lineage>
</organism>
<protein>
    <submittedName>
        <fullName evidence="4">Short-chain dehydrogenase</fullName>
    </submittedName>
</protein>
<sequence>MRTAIITGASRGLGLELARTLVAAGWHVIADARSGVTEPGVTAVTGDITDAAHRETLVDRATSLDLLINNAGTLGPSPLPAVSEVPLDALRDVYETNVVAPLGLIQLALPKLRDSGGILINITSDAAPEGYPGWGAYGSSKSALEGLSRVLAVEEEKVTVWQVDPGDLRTRMHQDAYPGEDISDRPLPETVAPALLKLLDERPPSGRYRLPEWS</sequence>
<dbReference type="AlphaFoldDB" id="A0A8J3VHK4"/>
<comment type="caution">
    <text evidence="4">The sequence shown here is derived from an EMBL/GenBank/DDBJ whole genome shotgun (WGS) entry which is preliminary data.</text>
</comment>
<accession>A0A8J3VHK4</accession>
<dbReference type="PANTHER" id="PTHR44196">
    <property type="entry name" value="DEHYDROGENASE/REDUCTASE SDR FAMILY MEMBER 7B"/>
    <property type="match status" value="1"/>
</dbReference>
<dbReference type="PRINTS" id="PR00081">
    <property type="entry name" value="GDHRDH"/>
</dbReference>
<dbReference type="Pfam" id="PF00106">
    <property type="entry name" value="adh_short"/>
    <property type="match status" value="1"/>
</dbReference>
<dbReference type="SUPFAM" id="SSF51735">
    <property type="entry name" value="NAD(P)-binding Rossmann-fold domains"/>
    <property type="match status" value="1"/>
</dbReference>
<dbReference type="PROSITE" id="PS00061">
    <property type="entry name" value="ADH_SHORT"/>
    <property type="match status" value="1"/>
</dbReference>
<dbReference type="PRINTS" id="PR00080">
    <property type="entry name" value="SDRFAMILY"/>
</dbReference>
<keyword evidence="2" id="KW-0560">Oxidoreductase</keyword>
<evidence type="ECO:0000313" key="4">
    <source>
        <dbReference type="EMBL" id="GIH06595.1"/>
    </source>
</evidence>